<keyword evidence="3 9" id="KW-0031">Aminopeptidase</keyword>
<protein>
    <submittedName>
        <fullName evidence="10">LAFE_0F07404g1_1</fullName>
    </submittedName>
</protein>
<evidence type="ECO:0000256" key="8">
    <source>
        <dbReference type="ARBA" id="ARBA00023049"/>
    </source>
</evidence>
<evidence type="ECO:0000313" key="10">
    <source>
        <dbReference type="EMBL" id="SCW02482.1"/>
    </source>
</evidence>
<dbReference type="AlphaFoldDB" id="A0A1G4MFB6"/>
<dbReference type="Gene3D" id="3.40.630.10">
    <property type="entry name" value="Zn peptidases"/>
    <property type="match status" value="1"/>
</dbReference>
<evidence type="ECO:0000256" key="7">
    <source>
        <dbReference type="ARBA" id="ARBA00022833"/>
    </source>
</evidence>
<keyword evidence="5 9" id="KW-0479">Metal-binding</keyword>
<dbReference type="SUPFAM" id="SSF53187">
    <property type="entry name" value="Zn-dependent exopeptidases"/>
    <property type="match status" value="1"/>
</dbReference>
<dbReference type="Pfam" id="PF02127">
    <property type="entry name" value="Peptidase_M18"/>
    <property type="match status" value="1"/>
</dbReference>
<dbReference type="SUPFAM" id="SSF101821">
    <property type="entry name" value="Aminopeptidase/glucanase lid domain"/>
    <property type="match status" value="1"/>
</dbReference>
<evidence type="ECO:0000256" key="9">
    <source>
        <dbReference type="RuleBase" id="RU004386"/>
    </source>
</evidence>
<evidence type="ECO:0000256" key="4">
    <source>
        <dbReference type="ARBA" id="ARBA00022670"/>
    </source>
</evidence>
<name>A0A1G4MFB6_LACFM</name>
<dbReference type="EMBL" id="LT598490">
    <property type="protein sequence ID" value="SCW02482.1"/>
    <property type="molecule type" value="Genomic_DNA"/>
</dbReference>
<keyword evidence="4 9" id="KW-0645">Protease</keyword>
<keyword evidence="11" id="KW-1185">Reference proteome</keyword>
<dbReference type="PANTHER" id="PTHR28570:SF4">
    <property type="entry name" value="VACUOLAR AMINOPEPTIDASE 1"/>
    <property type="match status" value="1"/>
</dbReference>
<dbReference type="GO" id="GO:0008270">
    <property type="term" value="F:zinc ion binding"/>
    <property type="evidence" value="ECO:0007669"/>
    <property type="project" value="InterPro"/>
</dbReference>
<dbReference type="OMA" id="DWPIAKI"/>
<evidence type="ECO:0000256" key="6">
    <source>
        <dbReference type="ARBA" id="ARBA00022801"/>
    </source>
</evidence>
<dbReference type="PANTHER" id="PTHR28570">
    <property type="entry name" value="ASPARTYL AMINOPEPTIDASE"/>
    <property type="match status" value="1"/>
</dbReference>
<dbReference type="GO" id="GO:0006508">
    <property type="term" value="P:proteolysis"/>
    <property type="evidence" value="ECO:0007669"/>
    <property type="project" value="UniProtKB-KW"/>
</dbReference>
<gene>
    <name evidence="10" type="ORF">LAFE_0F07404G</name>
</gene>
<comment type="similarity">
    <text evidence="2 9">Belongs to the peptidase M18 family.</text>
</comment>
<sequence>MTDATQEALTQLKKTLELLTIHQTQPAAPVRPLKTGKAKTRNFFEKYSQEYIDFTYENPTIYHVVDFFSKKLDDAGFTYLSEKTEWEGITSGKYYTIRNGTNLAAFVLGSDWKYEYGVGAIGSHIDSLCAKLKPFSIKKDVEGFELLGVAPYAGTLNDLWFDRDLGIGGRVLVRDSETGKVEARLIDSTPHPIGRISTLAPHFGAPAVGPFDKEDQAVPIIGYNDEEEDIDEYDTEDEARSPLYGKHSPQLLRYIASLANVKVSQLVQLDVDLFDVQKGTLAGLKNDFLIAPRLDDRLCSFSAIKALIEFSKEGPIPTDGFSVVTLYDNEEVGSLTRQGAKGGLFDSVVQRIVKNRYDDITLLRPAFANSIVLSADVNHMLNPNFNNVYMEHHKPKPNVGVTLSLDPNGHMATDVVGTALIEELARLNGDKIQYFQIKNNSRSGGTIGPSISSQTGVRTIDLGIAQQSMHSIRAATGSRDIGLAVKFFKGFFSNWRHVYDNYGDL</sequence>
<accession>A0A1G4MFB6</accession>
<dbReference type="STRING" id="4955.A0A1G4MFB6"/>
<evidence type="ECO:0000256" key="2">
    <source>
        <dbReference type="ARBA" id="ARBA00008290"/>
    </source>
</evidence>
<dbReference type="OrthoDB" id="9880441at2759"/>
<dbReference type="CDD" id="cd05658">
    <property type="entry name" value="M18_DAP"/>
    <property type="match status" value="1"/>
</dbReference>
<dbReference type="GO" id="GO:0070006">
    <property type="term" value="F:metalloaminopeptidase activity"/>
    <property type="evidence" value="ECO:0007669"/>
    <property type="project" value="TreeGrafter"/>
</dbReference>
<evidence type="ECO:0000313" key="11">
    <source>
        <dbReference type="Proteomes" id="UP000190831"/>
    </source>
</evidence>
<proteinExistence type="inferred from homology"/>
<reference evidence="11" key="1">
    <citation type="submission" date="2016-03" db="EMBL/GenBank/DDBJ databases">
        <authorList>
            <person name="Devillers H."/>
        </authorList>
    </citation>
    <scope>NUCLEOTIDE SEQUENCE [LARGE SCALE GENOMIC DNA]</scope>
</reference>
<evidence type="ECO:0000256" key="5">
    <source>
        <dbReference type="ARBA" id="ARBA00022723"/>
    </source>
</evidence>
<dbReference type="InterPro" id="IPR001948">
    <property type="entry name" value="Peptidase_M18"/>
</dbReference>
<dbReference type="Proteomes" id="UP000190831">
    <property type="component" value="Chromosome F"/>
</dbReference>
<dbReference type="Gene3D" id="2.30.250.10">
    <property type="entry name" value="Aminopeptidase i, Domain 2"/>
    <property type="match status" value="1"/>
</dbReference>
<dbReference type="FunFam" id="2.30.250.10:FF:000001">
    <property type="entry name" value="Aspartyl aminopeptidase 1"/>
    <property type="match status" value="1"/>
</dbReference>
<keyword evidence="7 9" id="KW-0862">Zinc</keyword>
<dbReference type="PRINTS" id="PR00932">
    <property type="entry name" value="AMINO1PTASE"/>
</dbReference>
<organism evidence="10 11">
    <name type="scientific">Lachancea fermentati</name>
    <name type="common">Zygosaccharomyces fermentati</name>
    <dbReference type="NCBI Taxonomy" id="4955"/>
    <lineage>
        <taxon>Eukaryota</taxon>
        <taxon>Fungi</taxon>
        <taxon>Dikarya</taxon>
        <taxon>Ascomycota</taxon>
        <taxon>Saccharomycotina</taxon>
        <taxon>Saccharomycetes</taxon>
        <taxon>Saccharomycetales</taxon>
        <taxon>Saccharomycetaceae</taxon>
        <taxon>Lachancea</taxon>
    </lineage>
</organism>
<comment type="cofactor">
    <cofactor evidence="1">
        <name>Zn(2+)</name>
        <dbReference type="ChEBI" id="CHEBI:29105"/>
    </cofactor>
</comment>
<keyword evidence="8 9" id="KW-0482">Metalloprotease</keyword>
<evidence type="ECO:0000256" key="3">
    <source>
        <dbReference type="ARBA" id="ARBA00022438"/>
    </source>
</evidence>
<dbReference type="GO" id="GO:0000324">
    <property type="term" value="C:fungal-type vacuole"/>
    <property type="evidence" value="ECO:0007669"/>
    <property type="project" value="TreeGrafter"/>
</dbReference>
<keyword evidence="6 9" id="KW-0378">Hydrolase</keyword>
<dbReference type="InterPro" id="IPR023358">
    <property type="entry name" value="Peptidase_M18_dom2"/>
</dbReference>
<evidence type="ECO:0000256" key="1">
    <source>
        <dbReference type="ARBA" id="ARBA00001947"/>
    </source>
</evidence>